<protein>
    <submittedName>
        <fullName evidence="2">Uncharacterized protein</fullName>
    </submittedName>
</protein>
<gene>
    <name evidence="2" type="ORF">NDI89_03960</name>
</gene>
<evidence type="ECO:0000313" key="3">
    <source>
        <dbReference type="Proteomes" id="UP001154061"/>
    </source>
</evidence>
<dbReference type="EMBL" id="JAMQOT010000001">
    <property type="protein sequence ID" value="MDF9744734.1"/>
    <property type="molecule type" value="Genomic_DNA"/>
</dbReference>
<evidence type="ECO:0000256" key="1">
    <source>
        <dbReference type="SAM" id="MobiDB-lite"/>
    </source>
</evidence>
<comment type="caution">
    <text evidence="2">The sequence shown here is derived from an EMBL/GenBank/DDBJ whole genome shotgun (WGS) entry which is preliminary data.</text>
</comment>
<proteinExistence type="predicted"/>
<name>A0A9Q4PZR8_9EURY</name>
<evidence type="ECO:0000313" key="2">
    <source>
        <dbReference type="EMBL" id="MDF9744734.1"/>
    </source>
</evidence>
<organism evidence="2 3">
    <name type="scientific">Natrinema salsiterrestre</name>
    <dbReference type="NCBI Taxonomy" id="2950540"/>
    <lineage>
        <taxon>Archaea</taxon>
        <taxon>Methanobacteriati</taxon>
        <taxon>Methanobacteriota</taxon>
        <taxon>Stenosarchaea group</taxon>
        <taxon>Halobacteria</taxon>
        <taxon>Halobacteriales</taxon>
        <taxon>Natrialbaceae</taxon>
        <taxon>Natrinema</taxon>
    </lineage>
</organism>
<dbReference type="Proteomes" id="UP001154061">
    <property type="component" value="Unassembled WGS sequence"/>
</dbReference>
<feature type="compositionally biased region" description="Basic and acidic residues" evidence="1">
    <location>
        <begin position="18"/>
        <end position="31"/>
    </location>
</feature>
<feature type="region of interest" description="Disordered" evidence="1">
    <location>
        <begin position="18"/>
        <end position="53"/>
    </location>
</feature>
<keyword evidence="3" id="KW-1185">Reference proteome</keyword>
<dbReference type="AlphaFoldDB" id="A0A9Q4PZR8"/>
<reference evidence="2" key="1">
    <citation type="submission" date="2022-06" db="EMBL/GenBank/DDBJ databases">
        <title>Natrinema sp. a new haloarchaeum isolate from saline soil.</title>
        <authorList>
            <person name="Strakova D."/>
            <person name="Galisteo C."/>
            <person name="Sanchez-Porro C."/>
            <person name="Ventosa A."/>
        </authorList>
    </citation>
    <scope>NUCLEOTIDE SEQUENCE</scope>
    <source>
        <strain evidence="2">S1CR25-10</strain>
    </source>
</reference>
<sequence length="63" mass="7214">MFDRRACGAKRWRTDRFHPVTNGRERGPAADHEEDELNGLGPIADEHRSKSPSFYRRCPDCAA</sequence>
<dbReference type="RefSeq" id="WP_277520216.1">
    <property type="nucleotide sequence ID" value="NZ_JAMQOT010000001.1"/>
</dbReference>
<accession>A0A9Q4PZR8</accession>